<comment type="caution">
    <text evidence="1">The sequence shown here is derived from an EMBL/GenBank/DDBJ whole genome shotgun (WGS) entry which is preliminary data.</text>
</comment>
<keyword evidence="2" id="KW-1185">Reference proteome</keyword>
<dbReference type="Gene3D" id="3.30.300.20">
    <property type="match status" value="1"/>
</dbReference>
<dbReference type="PANTHER" id="PTHR39624:SF2">
    <property type="entry name" value="OSMC-LIKE PROTEIN"/>
    <property type="match status" value="1"/>
</dbReference>
<gene>
    <name evidence="1" type="ORF">JIN81_09070</name>
</gene>
<dbReference type="InterPro" id="IPR003718">
    <property type="entry name" value="OsmC/Ohr_fam"/>
</dbReference>
<dbReference type="InterPro" id="IPR015946">
    <property type="entry name" value="KH_dom-like_a/b"/>
</dbReference>
<organism evidence="1 2">
    <name type="scientific">Haloferula rosea</name>
    <dbReference type="NCBI Taxonomy" id="490093"/>
    <lineage>
        <taxon>Bacteria</taxon>
        <taxon>Pseudomonadati</taxon>
        <taxon>Verrucomicrobiota</taxon>
        <taxon>Verrucomicrobiia</taxon>
        <taxon>Verrucomicrobiales</taxon>
        <taxon>Verrucomicrobiaceae</taxon>
        <taxon>Haloferula</taxon>
    </lineage>
</organism>
<protein>
    <submittedName>
        <fullName evidence="1">OsmC family protein</fullName>
    </submittedName>
</protein>
<dbReference type="RefSeq" id="WP_200278616.1">
    <property type="nucleotide sequence ID" value="NZ_JAENII010000005.1"/>
</dbReference>
<dbReference type="AlphaFoldDB" id="A0A934RDN7"/>
<evidence type="ECO:0000313" key="2">
    <source>
        <dbReference type="Proteomes" id="UP000658278"/>
    </source>
</evidence>
<sequence>MVTIDLDYEGGLHCAAKHGPSGSTLTTDAPVDNNGRGEAFSPTDLVATALGACMMTVMGIVAERKEIDMKGAKVTVRKHMSADTPRRISKLELDLTLPVAADHPERPMLEAAAKGCPVHHSLHPEIEVVMNWTWAG</sequence>
<dbReference type="Proteomes" id="UP000658278">
    <property type="component" value="Unassembled WGS sequence"/>
</dbReference>
<evidence type="ECO:0000313" key="1">
    <source>
        <dbReference type="EMBL" id="MBK1827171.1"/>
    </source>
</evidence>
<accession>A0A934RDN7</accession>
<reference evidence="1" key="1">
    <citation type="submission" date="2021-01" db="EMBL/GenBank/DDBJ databases">
        <title>Modified the classification status of verrucomicrobia.</title>
        <authorList>
            <person name="Feng X."/>
        </authorList>
    </citation>
    <scope>NUCLEOTIDE SEQUENCE</scope>
    <source>
        <strain evidence="1">KCTC 22201</strain>
    </source>
</reference>
<dbReference type="PANTHER" id="PTHR39624">
    <property type="entry name" value="PROTEIN INVOLVED IN RIMO-MEDIATED BETA-METHYLTHIOLATION OF RIBOSOMAL PROTEIN S12 YCAO"/>
    <property type="match status" value="1"/>
</dbReference>
<dbReference type="Pfam" id="PF02566">
    <property type="entry name" value="OsmC"/>
    <property type="match status" value="1"/>
</dbReference>
<proteinExistence type="predicted"/>
<dbReference type="EMBL" id="JAENII010000005">
    <property type="protein sequence ID" value="MBK1827171.1"/>
    <property type="molecule type" value="Genomic_DNA"/>
</dbReference>
<dbReference type="SUPFAM" id="SSF82784">
    <property type="entry name" value="OsmC-like"/>
    <property type="match status" value="1"/>
</dbReference>
<dbReference type="InterPro" id="IPR036102">
    <property type="entry name" value="OsmC/Ohrsf"/>
</dbReference>
<name>A0A934RDN7_9BACT</name>